<reference evidence="7" key="1">
    <citation type="submission" date="2016-10" db="EMBL/GenBank/DDBJ databases">
        <authorList>
            <person name="Varghese N."/>
            <person name="Submissions S."/>
        </authorList>
    </citation>
    <scope>NUCLEOTIDE SEQUENCE [LARGE SCALE GENOMIC DNA]</scope>
    <source>
        <strain evidence="7">CGMCC 1.6963</strain>
    </source>
</reference>
<name>A0A1H9XII0_9MICO</name>
<dbReference type="InterPro" id="IPR016181">
    <property type="entry name" value="Acyl_CoA_acyltransferase"/>
</dbReference>
<proteinExistence type="inferred from homology"/>
<feature type="domain" description="N-acetyltransferase" evidence="5">
    <location>
        <begin position="18"/>
        <end position="186"/>
    </location>
</feature>
<dbReference type="SUPFAM" id="SSF55729">
    <property type="entry name" value="Acyl-CoA N-acyltransferases (Nat)"/>
    <property type="match status" value="1"/>
</dbReference>
<dbReference type="InterPro" id="IPR051531">
    <property type="entry name" value="N-acetyltransferase"/>
</dbReference>
<dbReference type="GO" id="GO:0008999">
    <property type="term" value="F:protein-N-terminal-alanine acetyltransferase activity"/>
    <property type="evidence" value="ECO:0007669"/>
    <property type="project" value="TreeGrafter"/>
</dbReference>
<keyword evidence="2" id="KW-0012">Acyltransferase</keyword>
<evidence type="ECO:0000256" key="2">
    <source>
        <dbReference type="ARBA" id="ARBA00023315"/>
    </source>
</evidence>
<evidence type="ECO:0000313" key="7">
    <source>
        <dbReference type="Proteomes" id="UP000199019"/>
    </source>
</evidence>
<dbReference type="PANTHER" id="PTHR43792">
    <property type="entry name" value="GNAT FAMILY, PUTATIVE (AFU_ORTHOLOGUE AFUA_3G00765)-RELATED-RELATED"/>
    <property type="match status" value="1"/>
</dbReference>
<dbReference type="STRING" id="587636.SAMN05216199_3873"/>
<dbReference type="PROSITE" id="PS51186">
    <property type="entry name" value="GNAT"/>
    <property type="match status" value="1"/>
</dbReference>
<dbReference type="GO" id="GO:0005737">
    <property type="term" value="C:cytoplasm"/>
    <property type="evidence" value="ECO:0007669"/>
    <property type="project" value="TreeGrafter"/>
</dbReference>
<sequence length="220" mass="24630">MVRWPVVVRVTTPAGQPIELGPLRRRDHAEWRAVRSENRRWLERWEATSPDGRGPDLSYGALVRHYNREARTGRSVPFTIRADGRIVGQMHLFGVSWGSLLSCAAGYWVAQPVAGRGIAPTALAAVVDHAMGEMGLHRVEVNIRPDNLPSLAVVHKLGFRDEGVRERYLHINGEWRDHRTFALTREDLGGLTLLERFHRNNSSHIGDTPPHVHGGDPTGT</sequence>
<protein>
    <submittedName>
        <fullName evidence="6">Ribosomal-protein-alanine N-acetyltransferase</fullName>
    </submittedName>
</protein>
<evidence type="ECO:0000313" key="6">
    <source>
        <dbReference type="EMBL" id="SES45955.1"/>
    </source>
</evidence>
<evidence type="ECO:0000259" key="5">
    <source>
        <dbReference type="PROSITE" id="PS51186"/>
    </source>
</evidence>
<dbReference type="EMBL" id="FOHB01000008">
    <property type="protein sequence ID" value="SES45955.1"/>
    <property type="molecule type" value="Genomic_DNA"/>
</dbReference>
<keyword evidence="1 6" id="KW-0808">Transferase</keyword>
<dbReference type="Pfam" id="PF13302">
    <property type="entry name" value="Acetyltransf_3"/>
    <property type="match status" value="1"/>
</dbReference>
<dbReference type="InterPro" id="IPR000182">
    <property type="entry name" value="GNAT_dom"/>
</dbReference>
<evidence type="ECO:0000256" key="4">
    <source>
        <dbReference type="SAM" id="MobiDB-lite"/>
    </source>
</evidence>
<keyword evidence="7" id="KW-1185">Reference proteome</keyword>
<dbReference type="Gene3D" id="3.40.630.30">
    <property type="match status" value="1"/>
</dbReference>
<evidence type="ECO:0000256" key="1">
    <source>
        <dbReference type="ARBA" id="ARBA00022679"/>
    </source>
</evidence>
<feature type="region of interest" description="Disordered" evidence="4">
    <location>
        <begin position="200"/>
        <end position="220"/>
    </location>
</feature>
<accession>A0A1H9XII0</accession>
<dbReference type="Proteomes" id="UP000199019">
    <property type="component" value="Unassembled WGS sequence"/>
</dbReference>
<gene>
    <name evidence="6" type="ORF">SAMN05216199_3873</name>
</gene>
<dbReference type="OrthoDB" id="5242221at2"/>
<dbReference type="PANTHER" id="PTHR43792:SF8">
    <property type="entry name" value="[RIBOSOMAL PROTEIN US5]-ALANINE N-ACETYLTRANSFERASE"/>
    <property type="match status" value="1"/>
</dbReference>
<evidence type="ECO:0000256" key="3">
    <source>
        <dbReference type="ARBA" id="ARBA00038502"/>
    </source>
</evidence>
<organism evidence="6 7">
    <name type="scientific">Pedococcus cremeus</name>
    <dbReference type="NCBI Taxonomy" id="587636"/>
    <lineage>
        <taxon>Bacteria</taxon>
        <taxon>Bacillati</taxon>
        <taxon>Actinomycetota</taxon>
        <taxon>Actinomycetes</taxon>
        <taxon>Micrococcales</taxon>
        <taxon>Intrasporangiaceae</taxon>
        <taxon>Pedococcus</taxon>
    </lineage>
</organism>
<comment type="similarity">
    <text evidence="3">Belongs to the acetyltransferase family. RimJ subfamily.</text>
</comment>
<dbReference type="AlphaFoldDB" id="A0A1H9XII0"/>